<gene>
    <name evidence="7 10" type="primary">aroA</name>
    <name evidence="10" type="ORF">C12CBH8_17990</name>
</gene>
<feature type="active site" description="Proton acceptor" evidence="7">
    <location>
        <position position="302"/>
    </location>
</feature>
<feature type="binding site" evidence="7">
    <location>
        <position position="26"/>
    </location>
    <ligand>
        <name>3-phosphoshikimate</name>
        <dbReference type="ChEBI" id="CHEBI:145989"/>
    </ligand>
</feature>
<dbReference type="InterPro" id="IPR001986">
    <property type="entry name" value="Enolpyruvate_Tfrase_dom"/>
</dbReference>
<dbReference type="PROSITE" id="PS00885">
    <property type="entry name" value="EPSP_SYNTHASE_2"/>
    <property type="match status" value="1"/>
</dbReference>
<feature type="binding site" evidence="7">
    <location>
        <position position="91"/>
    </location>
    <ligand>
        <name>phosphoenolpyruvate</name>
        <dbReference type="ChEBI" id="CHEBI:58702"/>
    </ligand>
</feature>
<proteinExistence type="inferred from homology"/>
<feature type="binding site" evidence="7">
    <location>
        <position position="401"/>
    </location>
    <ligand>
        <name>phosphoenolpyruvate</name>
        <dbReference type="ChEBI" id="CHEBI:58702"/>
    </ligand>
</feature>
<dbReference type="Pfam" id="PF00275">
    <property type="entry name" value="EPSP_synthase"/>
    <property type="match status" value="1"/>
</dbReference>
<dbReference type="AlphaFoldDB" id="A0A7I8D311"/>
<dbReference type="UniPathway" id="UPA00053">
    <property type="reaction ID" value="UER00089"/>
</dbReference>
<evidence type="ECO:0000256" key="5">
    <source>
        <dbReference type="ARBA" id="ARBA00023141"/>
    </source>
</evidence>
<keyword evidence="5 7" id="KW-0057">Aromatic amino acid biosynthesis</keyword>
<feature type="binding site" evidence="7">
    <location>
        <position position="375"/>
    </location>
    <ligand>
        <name>phosphoenolpyruvate</name>
        <dbReference type="ChEBI" id="CHEBI:58702"/>
    </ligand>
</feature>
<feature type="binding site" evidence="7">
    <location>
        <position position="21"/>
    </location>
    <ligand>
        <name>phosphoenolpyruvate</name>
        <dbReference type="ChEBI" id="CHEBI:58702"/>
    </ligand>
</feature>
<feature type="binding site" evidence="7">
    <location>
        <position position="162"/>
    </location>
    <ligand>
        <name>3-phosphoshikimate</name>
        <dbReference type="ChEBI" id="CHEBI:145989"/>
    </ligand>
</feature>
<dbReference type="GO" id="GO:0008652">
    <property type="term" value="P:amino acid biosynthetic process"/>
    <property type="evidence" value="ECO:0007669"/>
    <property type="project" value="UniProtKB-KW"/>
</dbReference>
<feature type="binding site" evidence="7">
    <location>
        <position position="163"/>
    </location>
    <ligand>
        <name>3-phosphoshikimate</name>
        <dbReference type="ChEBI" id="CHEBI:145989"/>
    </ligand>
</feature>
<dbReference type="GO" id="GO:0009423">
    <property type="term" value="P:chorismate biosynthetic process"/>
    <property type="evidence" value="ECO:0007669"/>
    <property type="project" value="UniProtKB-UniRule"/>
</dbReference>
<dbReference type="InterPro" id="IPR023193">
    <property type="entry name" value="EPSP_synthase_CS"/>
</dbReference>
<dbReference type="EMBL" id="AP023321">
    <property type="protein sequence ID" value="BCI61160.1"/>
    <property type="molecule type" value="Genomic_DNA"/>
</dbReference>
<feature type="binding site" evidence="7">
    <location>
        <position position="333"/>
    </location>
    <ligand>
        <name>phosphoenolpyruvate</name>
        <dbReference type="ChEBI" id="CHEBI:58702"/>
    </ligand>
</feature>
<comment type="pathway">
    <text evidence="1 7">Metabolic intermediate biosynthesis; chorismate biosynthesis; chorismate from D-erythrose 4-phosphate and phosphoenolpyruvate: step 6/7.</text>
</comment>
<feature type="binding site" evidence="7">
    <location>
        <position position="189"/>
    </location>
    <ligand>
        <name>3-phosphoshikimate</name>
        <dbReference type="ChEBI" id="CHEBI:145989"/>
    </ligand>
</feature>
<keyword evidence="3 7" id="KW-0028">Amino-acid biosynthesis</keyword>
<sequence length="421" mass="44105">MSSVTVTPGRLEGTLTPPPSKSAAHRAILGAALCKGISTISPIALSDDITATLEAIRSLGAVATLKGDALTVDGSHTFSRRDVTIDCMESGSTLRFLIPVAAAGGVSAEFVGRGRLPERPIGIYLDCLPPCGVQCTTQGGLPLHIQGKLQPGVFSLPGDVSSQFITGLLYALPLLEEESRIVLTTPLQSAGYVDMTIHTLAQFGIAVEQLPDGYRIPGGQQYQPNNIQVEADWSQAAFFLAAGALGGDITLEGLLPLSAQGDREAAHLFTRYGALVSWSQGKLSCRSKFLCHQEIDASDIPDLVPILAVTAALASGETRISGAARLRIKESDRLATTQALITALGGHCRQFHDGLVIRGIPALSGGQVDGAGDHRIVMAAAIAALRASSPVTILGTESVNKSYPAFFEDFKTLGGQIQFNP</sequence>
<comment type="similarity">
    <text evidence="2 7">Belongs to the EPSP synthase family.</text>
</comment>
<feature type="binding site" evidence="7">
    <location>
        <position position="163"/>
    </location>
    <ligand>
        <name>phosphoenolpyruvate</name>
        <dbReference type="ChEBI" id="CHEBI:58702"/>
    </ligand>
</feature>
<dbReference type="GO" id="GO:0005737">
    <property type="term" value="C:cytoplasm"/>
    <property type="evidence" value="ECO:0007669"/>
    <property type="project" value="UniProtKB-SubCell"/>
</dbReference>
<keyword evidence="7" id="KW-0963">Cytoplasm</keyword>
<evidence type="ECO:0000256" key="6">
    <source>
        <dbReference type="ARBA" id="ARBA00044633"/>
    </source>
</evidence>
<dbReference type="NCBIfam" id="TIGR01356">
    <property type="entry name" value="aroA"/>
    <property type="match status" value="1"/>
</dbReference>
<dbReference type="Gene3D" id="3.65.10.10">
    <property type="entry name" value="Enolpyruvate transferase domain"/>
    <property type="match status" value="2"/>
</dbReference>
<reference evidence="11" key="1">
    <citation type="submission" date="2020-07" db="EMBL/GenBank/DDBJ databases">
        <title>Complete genome sequencing of Clostridia bacterium strain 12CBH8.</title>
        <authorList>
            <person name="Sakamoto M."/>
            <person name="Murakami T."/>
            <person name="Mori H."/>
        </authorList>
    </citation>
    <scope>NUCLEOTIDE SEQUENCE [LARGE SCALE GENOMIC DNA]</scope>
    <source>
        <strain evidence="11">12CBH8</strain>
    </source>
</reference>
<evidence type="ECO:0000313" key="10">
    <source>
        <dbReference type="EMBL" id="BCI61160.1"/>
    </source>
</evidence>
<evidence type="ECO:0000256" key="2">
    <source>
        <dbReference type="ARBA" id="ARBA00009948"/>
    </source>
</evidence>
<dbReference type="HAMAP" id="MF_00210">
    <property type="entry name" value="EPSP_synth"/>
    <property type="match status" value="1"/>
</dbReference>
<dbReference type="RefSeq" id="WP_215533082.1">
    <property type="nucleotide sequence ID" value="NZ_AP023321.1"/>
</dbReference>
<feature type="domain" description="Enolpyruvate transferase" evidence="9">
    <location>
        <begin position="8"/>
        <end position="409"/>
    </location>
</feature>
<feature type="binding site" evidence="7">
    <location>
        <position position="161"/>
    </location>
    <ligand>
        <name>3-phosphoshikimate</name>
        <dbReference type="ChEBI" id="CHEBI:145989"/>
    </ligand>
</feature>
<evidence type="ECO:0000256" key="7">
    <source>
        <dbReference type="HAMAP-Rule" id="MF_00210"/>
    </source>
</evidence>
<feature type="binding site" evidence="7">
    <location>
        <position position="22"/>
    </location>
    <ligand>
        <name>3-phosphoshikimate</name>
        <dbReference type="ChEBI" id="CHEBI:145989"/>
    </ligand>
</feature>
<feature type="binding site" evidence="7">
    <location>
        <position position="302"/>
    </location>
    <ligand>
        <name>3-phosphoshikimate</name>
        <dbReference type="ChEBI" id="CHEBI:145989"/>
    </ligand>
</feature>
<dbReference type="InterPro" id="IPR006264">
    <property type="entry name" value="EPSP_synthase"/>
</dbReference>
<comment type="subcellular location">
    <subcellularLocation>
        <location evidence="7">Cytoplasm</location>
    </subcellularLocation>
</comment>
<feature type="binding site" evidence="7">
    <location>
        <position position="119"/>
    </location>
    <ligand>
        <name>phosphoenolpyruvate</name>
        <dbReference type="ChEBI" id="CHEBI:58702"/>
    </ligand>
</feature>
<organism evidence="10 11">
    <name type="scientific">Solibaculum mannosilyticum</name>
    <dbReference type="NCBI Taxonomy" id="2780922"/>
    <lineage>
        <taxon>Bacteria</taxon>
        <taxon>Bacillati</taxon>
        <taxon>Bacillota</taxon>
        <taxon>Clostridia</taxon>
        <taxon>Eubacteriales</taxon>
        <taxon>Oscillospiraceae</taxon>
        <taxon>Solibaculum</taxon>
    </lineage>
</organism>
<protein>
    <recommendedName>
        <fullName evidence="7">3-phosphoshikimate 1-carboxyvinyltransferase</fullName>
        <ecNumber evidence="7">2.5.1.19</ecNumber>
    </recommendedName>
    <alternativeName>
        <fullName evidence="7">5-enolpyruvylshikimate-3-phosphate synthase</fullName>
        <shortName evidence="7">EPSP synthase</shortName>
        <shortName evidence="7">EPSPS</shortName>
    </alternativeName>
</protein>
<dbReference type="Proteomes" id="UP000593890">
    <property type="component" value="Chromosome"/>
</dbReference>
<dbReference type="PANTHER" id="PTHR21090:SF5">
    <property type="entry name" value="PENTAFUNCTIONAL AROM POLYPEPTIDE"/>
    <property type="match status" value="1"/>
</dbReference>
<comment type="function">
    <text evidence="7">Catalyzes the transfer of the enolpyruvyl moiety of phosphoenolpyruvate (PEP) to the 5-hydroxyl of shikimate-3-phosphate (S3P) to produce enolpyruvyl shikimate-3-phosphate and inorganic phosphate.</text>
</comment>
<keyword evidence="11" id="KW-1185">Reference proteome</keyword>
<dbReference type="SUPFAM" id="SSF55205">
    <property type="entry name" value="EPT/RTPC-like"/>
    <property type="match status" value="1"/>
</dbReference>
<dbReference type="PANTHER" id="PTHR21090">
    <property type="entry name" value="AROM/DEHYDROQUINATE SYNTHASE"/>
    <property type="match status" value="1"/>
</dbReference>
<dbReference type="CDD" id="cd01556">
    <property type="entry name" value="EPSP_synthase"/>
    <property type="match status" value="1"/>
</dbReference>
<evidence type="ECO:0000256" key="8">
    <source>
        <dbReference type="SAM" id="MobiDB-lite"/>
    </source>
</evidence>
<feature type="binding site" evidence="7">
    <location>
        <position position="329"/>
    </location>
    <ligand>
        <name>3-phosphoshikimate</name>
        <dbReference type="ChEBI" id="CHEBI:145989"/>
    </ligand>
</feature>
<dbReference type="GO" id="GO:0009073">
    <property type="term" value="P:aromatic amino acid family biosynthetic process"/>
    <property type="evidence" value="ECO:0007669"/>
    <property type="project" value="UniProtKB-KW"/>
</dbReference>
<comment type="caution">
    <text evidence="7">Lacks conserved residue(s) required for the propagation of feature annotation.</text>
</comment>
<evidence type="ECO:0000256" key="3">
    <source>
        <dbReference type="ARBA" id="ARBA00022605"/>
    </source>
</evidence>
<feature type="region of interest" description="Disordered" evidence="8">
    <location>
        <begin position="1"/>
        <end position="20"/>
    </location>
</feature>
<evidence type="ECO:0000256" key="4">
    <source>
        <dbReference type="ARBA" id="ARBA00022679"/>
    </source>
</evidence>
<evidence type="ECO:0000256" key="1">
    <source>
        <dbReference type="ARBA" id="ARBA00004811"/>
    </source>
</evidence>
<comment type="catalytic activity">
    <reaction evidence="6">
        <text>3-phosphoshikimate + phosphoenolpyruvate = 5-O-(1-carboxyvinyl)-3-phosphoshikimate + phosphate</text>
        <dbReference type="Rhea" id="RHEA:21256"/>
        <dbReference type="ChEBI" id="CHEBI:43474"/>
        <dbReference type="ChEBI" id="CHEBI:57701"/>
        <dbReference type="ChEBI" id="CHEBI:58702"/>
        <dbReference type="ChEBI" id="CHEBI:145989"/>
        <dbReference type="EC" id="2.5.1.19"/>
    </reaction>
    <physiologicalReaction direction="left-to-right" evidence="6">
        <dbReference type="Rhea" id="RHEA:21257"/>
    </physiologicalReaction>
</comment>
<accession>A0A7I8D311</accession>
<comment type="subunit">
    <text evidence="7">Monomer.</text>
</comment>
<dbReference type="GO" id="GO:0003866">
    <property type="term" value="F:3-phosphoshikimate 1-carboxyvinyltransferase activity"/>
    <property type="evidence" value="ECO:0007669"/>
    <property type="project" value="UniProtKB-UniRule"/>
</dbReference>
<dbReference type="PIRSF" id="PIRSF000505">
    <property type="entry name" value="EPSPS"/>
    <property type="match status" value="1"/>
</dbReference>
<feature type="binding site" evidence="7">
    <location>
        <position position="21"/>
    </location>
    <ligand>
        <name>3-phosphoshikimate</name>
        <dbReference type="ChEBI" id="CHEBI:145989"/>
    </ligand>
</feature>
<evidence type="ECO:0000259" key="9">
    <source>
        <dbReference type="Pfam" id="PF00275"/>
    </source>
</evidence>
<dbReference type="InterPro" id="IPR013792">
    <property type="entry name" value="RNA3'P_cycl/enolpyr_Trfase_a/b"/>
</dbReference>
<name>A0A7I8D311_9FIRM</name>
<keyword evidence="4 7" id="KW-0808">Transferase</keyword>
<dbReference type="InterPro" id="IPR036968">
    <property type="entry name" value="Enolpyruvate_Tfrase_sf"/>
</dbReference>
<evidence type="ECO:0000313" key="11">
    <source>
        <dbReference type="Proteomes" id="UP000593890"/>
    </source>
</evidence>
<dbReference type="EC" id="2.5.1.19" evidence="7"/>
<dbReference type="KEGG" id="sman:C12CBH8_17990"/>